<dbReference type="EMBL" id="PXYV01000073">
    <property type="protein sequence ID" value="PSR20259.1"/>
    <property type="molecule type" value="Genomic_DNA"/>
</dbReference>
<organism evidence="1 2">
    <name type="scientific">Sulfobacillus acidophilus</name>
    <dbReference type="NCBI Taxonomy" id="53633"/>
    <lineage>
        <taxon>Bacteria</taxon>
        <taxon>Bacillati</taxon>
        <taxon>Bacillota</taxon>
        <taxon>Clostridia</taxon>
        <taxon>Eubacteriales</taxon>
        <taxon>Clostridiales Family XVII. Incertae Sedis</taxon>
        <taxon>Sulfobacillus</taxon>
    </lineage>
</organism>
<comment type="caution">
    <text evidence="1">The sequence shown here is derived from an EMBL/GenBank/DDBJ whole genome shotgun (WGS) entry which is preliminary data.</text>
</comment>
<accession>A0A2T2WDF6</accession>
<protein>
    <submittedName>
        <fullName evidence="1">Uncharacterized protein</fullName>
    </submittedName>
</protein>
<dbReference type="Proteomes" id="UP000241848">
    <property type="component" value="Unassembled WGS sequence"/>
</dbReference>
<dbReference type="AlphaFoldDB" id="A0A2T2WDF6"/>
<proteinExistence type="predicted"/>
<name>A0A2T2WDF6_9FIRM</name>
<reference evidence="1 2" key="1">
    <citation type="journal article" date="2014" name="BMC Genomics">
        <title>Comparison of environmental and isolate Sulfobacillus genomes reveals diverse carbon, sulfur, nitrogen, and hydrogen metabolisms.</title>
        <authorList>
            <person name="Justice N.B."/>
            <person name="Norman A."/>
            <person name="Brown C.T."/>
            <person name="Singh A."/>
            <person name="Thomas B.C."/>
            <person name="Banfield J.F."/>
        </authorList>
    </citation>
    <scope>NUCLEOTIDE SEQUENCE [LARGE SCALE GENOMIC DNA]</scope>
    <source>
        <strain evidence="1">AMDSBA3</strain>
    </source>
</reference>
<evidence type="ECO:0000313" key="2">
    <source>
        <dbReference type="Proteomes" id="UP000241848"/>
    </source>
</evidence>
<sequence length="191" mass="22014">MTLNWQSLPLDQLVEELGQGLQCLESRLSKGQHARIRFPRGQIRTVAHYEKRLSFLHANVTRKNIAYTLQAADVNRWLVYRFDLGLSAASAFMKQATITEVSVMEAILYADWSQHNSPKHEKPSFIQLIKQAEIAGRITPGLAQKLHEARHIRNNIHLYRVDHAERADYDLWTYMDVVHTESQLVQELGNA</sequence>
<gene>
    <name evidence="1" type="ORF">C7B45_15725</name>
</gene>
<evidence type="ECO:0000313" key="1">
    <source>
        <dbReference type="EMBL" id="PSR20259.1"/>
    </source>
</evidence>